<sequence>MAVGGPARHLPNNMVHLLAKASGANMPSAERDISWALGVCGKSDPDAVETNSLGPMKSSATIDGTKKDNAVQMSGRLAQTLITLGLFPASKLAKLRVSNKETTDQLNDMCRLLRMLSRSEDAGPITAMGELAGVIENEGEQTAVIAEGDVWEGQVYEPSVTLQLLLDLGHLALGRQVFGICDACVRVSEQILSQESITASLFHSIQTPNLPANFLHNRESTEFQLDMLALRLKSVRDSFPFQRKPEKFIAIHRQAMLQCQKRLERGLKQKLNSEAVHIGCVTLWHLCLPLFQRPERRNQGVRKSLQLIVNCLEEIRSLHYRMRCEAHWMLAQCLADAEQIPQALAQLEKAFEFDDTGEFGEGMIHLYNRLQLRANLYEVPTRPEDAARQILEHMLSINSSDCSTRKLNQLFKTSFHLDTGNDQGEKLGEIPVVSSN</sequence>
<evidence type="ECO:0000313" key="1">
    <source>
        <dbReference type="EMBL" id="KAF8571018.1"/>
    </source>
</evidence>
<dbReference type="EMBL" id="JTDF01000760">
    <property type="protein sequence ID" value="KAF8571018.1"/>
    <property type="molecule type" value="Genomic_DNA"/>
</dbReference>
<dbReference type="InterPro" id="IPR039586">
    <property type="entry name" value="CFAP46"/>
</dbReference>
<protein>
    <submittedName>
        <fullName evidence="1">Uncharacterized protein</fullName>
    </submittedName>
</protein>
<reference evidence="1 2" key="1">
    <citation type="submission" date="2019-07" db="EMBL/GenBank/DDBJ databases">
        <title>Annotation for the trematode Paragonimus westermani.</title>
        <authorList>
            <person name="Choi Y.-J."/>
        </authorList>
    </citation>
    <scope>NUCLEOTIDE SEQUENCE [LARGE SCALE GENOMIC DNA]</scope>
    <source>
        <strain evidence="1">180907_Pwestermani</strain>
    </source>
</reference>
<dbReference type="PANTHER" id="PTHR15977">
    <property type="entry name" value="CILIA- AND FLAGELLA-ASSOCIATED PROTEIN 46"/>
    <property type="match status" value="1"/>
</dbReference>
<evidence type="ECO:0000313" key="2">
    <source>
        <dbReference type="Proteomes" id="UP000699462"/>
    </source>
</evidence>
<accession>A0A8T0DV77</accession>
<dbReference type="OrthoDB" id="68437at2759"/>
<comment type="caution">
    <text evidence="1">The sequence shown here is derived from an EMBL/GenBank/DDBJ whole genome shotgun (WGS) entry which is preliminary data.</text>
</comment>
<name>A0A8T0DV77_9TREM</name>
<dbReference type="GO" id="GO:0060294">
    <property type="term" value="P:cilium movement involved in cell motility"/>
    <property type="evidence" value="ECO:0007669"/>
    <property type="project" value="InterPro"/>
</dbReference>
<keyword evidence="2" id="KW-1185">Reference proteome</keyword>
<organism evidence="1 2">
    <name type="scientific">Paragonimus westermani</name>
    <dbReference type="NCBI Taxonomy" id="34504"/>
    <lineage>
        <taxon>Eukaryota</taxon>
        <taxon>Metazoa</taxon>
        <taxon>Spiralia</taxon>
        <taxon>Lophotrochozoa</taxon>
        <taxon>Platyhelminthes</taxon>
        <taxon>Trematoda</taxon>
        <taxon>Digenea</taxon>
        <taxon>Plagiorchiida</taxon>
        <taxon>Troglotremata</taxon>
        <taxon>Troglotrematidae</taxon>
        <taxon>Paragonimus</taxon>
    </lineage>
</organism>
<gene>
    <name evidence="1" type="ORF">P879_02605</name>
</gene>
<dbReference type="PANTHER" id="PTHR15977:SF15">
    <property type="entry name" value="CILIA- AND FLAGELLA-ASSOCIATED PROTEIN 46"/>
    <property type="match status" value="1"/>
</dbReference>
<dbReference type="AlphaFoldDB" id="A0A8T0DV77"/>
<dbReference type="GO" id="GO:0035082">
    <property type="term" value="P:axoneme assembly"/>
    <property type="evidence" value="ECO:0007669"/>
    <property type="project" value="InterPro"/>
</dbReference>
<proteinExistence type="predicted"/>
<dbReference type="Proteomes" id="UP000699462">
    <property type="component" value="Unassembled WGS sequence"/>
</dbReference>